<dbReference type="InterPro" id="IPR013025">
    <property type="entry name" value="Ribosomal_uL23-like"/>
</dbReference>
<dbReference type="AlphaFoldDB" id="D2RE64"/>
<dbReference type="InterPro" id="IPR012677">
    <property type="entry name" value="Nucleotide-bd_a/b_plait_sf"/>
</dbReference>
<evidence type="ECO:0000256" key="6">
    <source>
        <dbReference type="HAMAP-Rule" id="MF_01369"/>
    </source>
</evidence>
<protein>
    <recommendedName>
        <fullName evidence="6">Large ribosomal subunit protein uL23</fullName>
    </recommendedName>
</protein>
<dbReference type="GO" id="GO:0003735">
    <property type="term" value="F:structural constituent of ribosome"/>
    <property type="evidence" value="ECO:0007669"/>
    <property type="project" value="UniProtKB-UniRule"/>
</dbReference>
<dbReference type="InterPro" id="IPR001014">
    <property type="entry name" value="Ribosomal_uL23_CS"/>
</dbReference>
<reference evidence="8 9" key="1">
    <citation type="journal article" date="2010" name="Stand. Genomic Sci.">
        <title>Complete genome sequence of Archaeoglobus profundus type strain (AV18).</title>
        <authorList>
            <person name="von Jan M."/>
            <person name="Lapidus A."/>
            <person name="Del Rio T.G."/>
            <person name="Copeland A."/>
            <person name="Tice H."/>
            <person name="Cheng J.F."/>
            <person name="Lucas S."/>
            <person name="Chen F."/>
            <person name="Nolan M."/>
            <person name="Goodwin L."/>
            <person name="Han C."/>
            <person name="Pitluck S."/>
            <person name="Liolios K."/>
            <person name="Ivanova N."/>
            <person name="Mavromatis K."/>
            <person name="Ovchinnikova G."/>
            <person name="Chertkov O."/>
            <person name="Pati A."/>
            <person name="Chen A."/>
            <person name="Palaniappan K."/>
            <person name="Land M."/>
            <person name="Hauser L."/>
            <person name="Chang Y.J."/>
            <person name="Jeffries C.D."/>
            <person name="Saunders E."/>
            <person name="Brettin T."/>
            <person name="Detter J.C."/>
            <person name="Chain P."/>
            <person name="Eichinger K."/>
            <person name="Huber H."/>
            <person name="Spring S."/>
            <person name="Rohde M."/>
            <person name="Goker M."/>
            <person name="Wirth R."/>
            <person name="Woyke T."/>
            <person name="Bristow J."/>
            <person name="Eisen J.A."/>
            <person name="Markowitz V."/>
            <person name="Hugenholtz P."/>
            <person name="Kyrpides N.C."/>
            <person name="Klenk H.P."/>
        </authorList>
    </citation>
    <scope>NUCLEOTIDE SEQUENCE [LARGE SCALE GENOMIC DNA]</scope>
    <source>
        <strain evidence="9">DSM 5631 / JCM 9629 / NBRC 100127 / Av18</strain>
    </source>
</reference>
<dbReference type="GO" id="GO:1990904">
    <property type="term" value="C:ribonucleoprotein complex"/>
    <property type="evidence" value="ECO:0007669"/>
    <property type="project" value="UniProtKB-KW"/>
</dbReference>
<dbReference type="NCBIfam" id="NF011118">
    <property type="entry name" value="PRK14548.1"/>
    <property type="match status" value="1"/>
</dbReference>
<proteinExistence type="inferred from homology"/>
<comment type="subunit">
    <text evidence="6">Part of the 50S ribosomal subunit. Contacts protein L29.</text>
</comment>
<dbReference type="HOGENOM" id="CLU_037562_4_2_2"/>
<evidence type="ECO:0000256" key="1">
    <source>
        <dbReference type="ARBA" id="ARBA00006700"/>
    </source>
</evidence>
<dbReference type="STRING" id="572546.Arcpr_1359"/>
<dbReference type="SUPFAM" id="SSF54189">
    <property type="entry name" value="Ribosomal proteins S24e, L23 and L15e"/>
    <property type="match status" value="1"/>
</dbReference>
<organism evidence="8 9">
    <name type="scientific">Archaeoglobus profundus (strain DSM 5631 / JCM 9629 / NBRC 100127 / Av18)</name>
    <dbReference type="NCBI Taxonomy" id="572546"/>
    <lineage>
        <taxon>Archaea</taxon>
        <taxon>Methanobacteriati</taxon>
        <taxon>Methanobacteriota</taxon>
        <taxon>Archaeoglobi</taxon>
        <taxon>Archaeoglobales</taxon>
        <taxon>Archaeoglobaceae</taxon>
        <taxon>Archaeoglobus</taxon>
    </lineage>
</organism>
<dbReference type="Gene3D" id="3.30.70.330">
    <property type="match status" value="1"/>
</dbReference>
<sequence length="82" mass="9245">MVMLIKCFLVTEKAVSLLDKNILTAIVDIRARKPDIKREIERLFGVEVEKVNTLITPKGEKKAYIKLKTGSAEEILSKLGVF</sequence>
<dbReference type="PaxDb" id="572546-Arcpr_1359"/>
<keyword evidence="3 6" id="KW-0694">RNA-binding</keyword>
<evidence type="ECO:0000256" key="2">
    <source>
        <dbReference type="ARBA" id="ARBA00022730"/>
    </source>
</evidence>
<dbReference type="HAMAP" id="MF_01369_A">
    <property type="entry name" value="Ribosomal_uL23_A"/>
    <property type="match status" value="1"/>
</dbReference>
<dbReference type="Pfam" id="PF00276">
    <property type="entry name" value="Ribosomal_L23"/>
    <property type="match status" value="1"/>
</dbReference>
<dbReference type="GO" id="GO:0019843">
    <property type="term" value="F:rRNA binding"/>
    <property type="evidence" value="ECO:0007669"/>
    <property type="project" value="UniProtKB-UniRule"/>
</dbReference>
<dbReference type="KEGG" id="apo:Arcpr_1359"/>
<keyword evidence="2 6" id="KW-0699">rRNA-binding</keyword>
<dbReference type="PROSITE" id="PS00050">
    <property type="entry name" value="RIBOSOMAL_L23"/>
    <property type="match status" value="1"/>
</dbReference>
<evidence type="ECO:0000256" key="5">
    <source>
        <dbReference type="ARBA" id="ARBA00023274"/>
    </source>
</evidence>
<dbReference type="Proteomes" id="UP000001901">
    <property type="component" value="Chromosome"/>
</dbReference>
<evidence type="ECO:0000256" key="4">
    <source>
        <dbReference type="ARBA" id="ARBA00022980"/>
    </source>
</evidence>
<comment type="function">
    <text evidence="6">Binds to 23S rRNA. One of the proteins that surrounds the polypeptide exit tunnel on the outside of the ribosome.</text>
</comment>
<evidence type="ECO:0000256" key="3">
    <source>
        <dbReference type="ARBA" id="ARBA00022884"/>
    </source>
</evidence>
<evidence type="ECO:0000256" key="7">
    <source>
        <dbReference type="RuleBase" id="RU003934"/>
    </source>
</evidence>
<evidence type="ECO:0000313" key="8">
    <source>
        <dbReference type="EMBL" id="ADB58408.1"/>
    </source>
</evidence>
<dbReference type="NCBIfam" id="TIGR03636">
    <property type="entry name" value="uL23_arch"/>
    <property type="match status" value="1"/>
</dbReference>
<keyword evidence="4 6" id="KW-0689">Ribosomal protein</keyword>
<name>D2RE64_ARCPA</name>
<dbReference type="eggNOG" id="arCOG04072">
    <property type="taxonomic scope" value="Archaea"/>
</dbReference>
<accession>D2RE64</accession>
<dbReference type="EMBL" id="CP001857">
    <property type="protein sequence ID" value="ADB58408.1"/>
    <property type="molecule type" value="Genomic_DNA"/>
</dbReference>
<dbReference type="InterPro" id="IPR019985">
    <property type="entry name" value="Ribosomal_uL23"/>
</dbReference>
<evidence type="ECO:0000313" key="9">
    <source>
        <dbReference type="Proteomes" id="UP000001901"/>
    </source>
</evidence>
<keyword evidence="9" id="KW-1185">Reference proteome</keyword>
<comment type="similarity">
    <text evidence="1 6 7">Belongs to the universal ribosomal protein uL23 family.</text>
</comment>
<dbReference type="GO" id="GO:0006412">
    <property type="term" value="P:translation"/>
    <property type="evidence" value="ECO:0007669"/>
    <property type="project" value="UniProtKB-UniRule"/>
</dbReference>
<dbReference type="GO" id="GO:0005840">
    <property type="term" value="C:ribosome"/>
    <property type="evidence" value="ECO:0007669"/>
    <property type="project" value="UniProtKB-UniRule"/>
</dbReference>
<dbReference type="InterPro" id="IPR012678">
    <property type="entry name" value="Ribosomal_uL23/eL15/eS24_sf"/>
</dbReference>
<keyword evidence="5 6" id="KW-0687">Ribonucleoprotein</keyword>
<dbReference type="PANTHER" id="PTHR11620">
    <property type="entry name" value="60S RIBOSOMAL PROTEIN L23A"/>
    <property type="match status" value="1"/>
</dbReference>
<gene>
    <name evidence="6" type="primary">rpl23</name>
    <name evidence="8" type="ordered locus">Arcpr_1359</name>
</gene>
<dbReference type="FunFam" id="3.30.70.330:FF:000532">
    <property type="entry name" value="50S ribosomal protein L23"/>
    <property type="match status" value="1"/>
</dbReference>